<protein>
    <submittedName>
        <fullName evidence="2">Uncharacterized protein</fullName>
    </submittedName>
</protein>
<feature type="region of interest" description="Disordered" evidence="1">
    <location>
        <begin position="82"/>
        <end position="122"/>
    </location>
</feature>
<reference evidence="2" key="1">
    <citation type="submission" date="2020-11" db="EMBL/GenBank/DDBJ databases">
        <authorList>
            <consortium name="DOE Joint Genome Institute"/>
            <person name="Ahrendt S."/>
            <person name="Riley R."/>
            <person name="Andreopoulos W."/>
            <person name="LaButti K."/>
            <person name="Pangilinan J."/>
            <person name="Ruiz-duenas F.J."/>
            <person name="Barrasa J.M."/>
            <person name="Sanchez-Garcia M."/>
            <person name="Camarero S."/>
            <person name="Miyauchi S."/>
            <person name="Serrano A."/>
            <person name="Linde D."/>
            <person name="Babiker R."/>
            <person name="Drula E."/>
            <person name="Ayuso-Fernandez I."/>
            <person name="Pacheco R."/>
            <person name="Padilla G."/>
            <person name="Ferreira P."/>
            <person name="Barriuso J."/>
            <person name="Kellner H."/>
            <person name="Castanera R."/>
            <person name="Alfaro M."/>
            <person name="Ramirez L."/>
            <person name="Pisabarro A.G."/>
            <person name="Kuo A."/>
            <person name="Tritt A."/>
            <person name="Lipzen A."/>
            <person name="He G."/>
            <person name="Yan M."/>
            <person name="Ng V."/>
            <person name="Cullen D."/>
            <person name="Martin F."/>
            <person name="Rosso M.-N."/>
            <person name="Henrissat B."/>
            <person name="Hibbett D."/>
            <person name="Martinez A.T."/>
            <person name="Grigoriev I.V."/>
        </authorList>
    </citation>
    <scope>NUCLEOTIDE SEQUENCE</scope>
    <source>
        <strain evidence="2">AH 44721</strain>
    </source>
</reference>
<comment type="caution">
    <text evidence="2">The sequence shown here is derived from an EMBL/GenBank/DDBJ whole genome shotgun (WGS) entry which is preliminary data.</text>
</comment>
<gene>
    <name evidence="2" type="ORF">CPB84DRAFT_1842050</name>
</gene>
<name>A0A9P5P1H1_GYMJU</name>
<evidence type="ECO:0000256" key="1">
    <source>
        <dbReference type="SAM" id="MobiDB-lite"/>
    </source>
</evidence>
<evidence type="ECO:0000313" key="2">
    <source>
        <dbReference type="EMBL" id="KAF8911551.1"/>
    </source>
</evidence>
<dbReference type="EMBL" id="JADNYJ010000004">
    <property type="protein sequence ID" value="KAF8911551.1"/>
    <property type="molecule type" value="Genomic_DNA"/>
</dbReference>
<proteinExistence type="predicted"/>
<accession>A0A9P5P1H1</accession>
<organism evidence="2 3">
    <name type="scientific">Gymnopilus junonius</name>
    <name type="common">Spectacular rustgill mushroom</name>
    <name type="synonym">Gymnopilus spectabilis subsp. junonius</name>
    <dbReference type="NCBI Taxonomy" id="109634"/>
    <lineage>
        <taxon>Eukaryota</taxon>
        <taxon>Fungi</taxon>
        <taxon>Dikarya</taxon>
        <taxon>Basidiomycota</taxon>
        <taxon>Agaricomycotina</taxon>
        <taxon>Agaricomycetes</taxon>
        <taxon>Agaricomycetidae</taxon>
        <taxon>Agaricales</taxon>
        <taxon>Agaricineae</taxon>
        <taxon>Hymenogastraceae</taxon>
        <taxon>Gymnopilus</taxon>
    </lineage>
</organism>
<dbReference type="AlphaFoldDB" id="A0A9P5P1H1"/>
<evidence type="ECO:0000313" key="3">
    <source>
        <dbReference type="Proteomes" id="UP000724874"/>
    </source>
</evidence>
<keyword evidence="3" id="KW-1185">Reference proteome</keyword>
<dbReference type="OrthoDB" id="3271023at2759"/>
<dbReference type="Proteomes" id="UP000724874">
    <property type="component" value="Unassembled WGS sequence"/>
</dbReference>
<sequence>MNTSKMITHLHNIHNYRLVECSQVHDHIPDCFKLPDTGFLTVTDAELKLEHLHEAMPTTNLVEWRRSTVRGTQARRIRALACPDDAESSTSAGPLPVAEPSISASSTNADSPVILPVAESSTSEEEETRRCMVVFAKQNSTVPAEDKVINYLIRENITIEECEGLTASNILEHGKVALSGVRATSGTEDENSEDEWEEPYTAASWAEDIGEVTKTAAIGMDRIFAPSAQTDTLDDQVQALLEKQGNFKFKEIGERSVALEANEDCLARLHKREALIGDSQHVDALYSFVLSTKFAFEWAELPSKTRFRHDAFERLAPSMTFEALQHRHEKIIRARNEVKKLFLEVRTEFSLSALLDAPSVVRQWQNRP</sequence>